<keyword evidence="9" id="KW-1185">Reference proteome</keyword>
<reference evidence="8 9" key="1">
    <citation type="journal article" date="2018" name="Arch. Microbiol.">
        <title>New insights into the metabolic potential of the phototrophic purple bacterium Rhodopila globiformis DSM 161(T) from its draft genome sequence and evidence for a vanadium-dependent nitrogenase.</title>
        <authorList>
            <person name="Imhoff J.F."/>
            <person name="Rahn T."/>
            <person name="Kunzel S."/>
            <person name="Neulinger S.C."/>
        </authorList>
    </citation>
    <scope>NUCLEOTIDE SEQUENCE [LARGE SCALE GENOMIC DNA]</scope>
    <source>
        <strain evidence="8 9">DSM 161</strain>
    </source>
</reference>
<dbReference type="GO" id="GO:0004190">
    <property type="term" value="F:aspartic-type endopeptidase activity"/>
    <property type="evidence" value="ECO:0007669"/>
    <property type="project" value="InterPro"/>
</dbReference>
<accession>A0A2S6MW12</accession>
<feature type="transmembrane region" description="Helical" evidence="6">
    <location>
        <begin position="152"/>
        <end position="170"/>
    </location>
</feature>
<feature type="domain" description="Prepilin type IV endopeptidase peptidase" evidence="7">
    <location>
        <begin position="13"/>
        <end position="114"/>
    </location>
</feature>
<dbReference type="Proteomes" id="UP000239724">
    <property type="component" value="Unassembled WGS sequence"/>
</dbReference>
<gene>
    <name evidence="8" type="ORF">CCS01_29825</name>
</gene>
<keyword evidence="5 6" id="KW-0472">Membrane</keyword>
<evidence type="ECO:0000313" key="8">
    <source>
        <dbReference type="EMBL" id="PPQ26556.1"/>
    </source>
</evidence>
<dbReference type="Gene3D" id="1.20.120.1220">
    <property type="match status" value="1"/>
</dbReference>
<dbReference type="PANTHER" id="PTHR36506:SF1">
    <property type="entry name" value="PREFLAGELLIN PEPTIDASE"/>
    <property type="match status" value="1"/>
</dbReference>
<proteinExistence type="predicted"/>
<feature type="transmembrane region" description="Helical" evidence="6">
    <location>
        <begin position="85"/>
        <end position="115"/>
    </location>
</feature>
<dbReference type="InterPro" id="IPR052218">
    <property type="entry name" value="Preflagellin_Peptidase"/>
</dbReference>
<evidence type="ECO:0000256" key="3">
    <source>
        <dbReference type="ARBA" id="ARBA00022692"/>
    </source>
</evidence>
<evidence type="ECO:0000256" key="4">
    <source>
        <dbReference type="ARBA" id="ARBA00022989"/>
    </source>
</evidence>
<keyword evidence="4 6" id="KW-1133">Transmembrane helix</keyword>
<keyword evidence="3 6" id="KW-0812">Transmembrane</keyword>
<evidence type="ECO:0000313" key="9">
    <source>
        <dbReference type="Proteomes" id="UP000239724"/>
    </source>
</evidence>
<keyword evidence="2" id="KW-1003">Cell membrane</keyword>
<dbReference type="GO" id="GO:0005886">
    <property type="term" value="C:plasma membrane"/>
    <property type="evidence" value="ECO:0007669"/>
    <property type="project" value="UniProtKB-SubCell"/>
</dbReference>
<dbReference type="Pfam" id="PF01478">
    <property type="entry name" value="Peptidase_A24"/>
    <property type="match status" value="1"/>
</dbReference>
<evidence type="ECO:0000256" key="1">
    <source>
        <dbReference type="ARBA" id="ARBA00004651"/>
    </source>
</evidence>
<feature type="transmembrane region" description="Helical" evidence="6">
    <location>
        <begin position="54"/>
        <end position="73"/>
    </location>
</feature>
<dbReference type="EMBL" id="NHRY01000269">
    <property type="protein sequence ID" value="PPQ26556.1"/>
    <property type="molecule type" value="Genomic_DNA"/>
</dbReference>
<dbReference type="InterPro" id="IPR000045">
    <property type="entry name" value="Prepilin_IV_endopep_pep"/>
</dbReference>
<evidence type="ECO:0000256" key="6">
    <source>
        <dbReference type="SAM" id="Phobius"/>
    </source>
</evidence>
<dbReference type="RefSeq" id="WP_104522586.1">
    <property type="nucleotide sequence ID" value="NZ_NHRY01000269.1"/>
</dbReference>
<protein>
    <recommendedName>
        <fullName evidence="7">Prepilin type IV endopeptidase peptidase domain-containing protein</fullName>
    </recommendedName>
</protein>
<dbReference type="OrthoDB" id="5329005at2"/>
<comment type="caution">
    <text evidence="8">The sequence shown here is derived from an EMBL/GenBank/DDBJ whole genome shotgun (WGS) entry which is preliminary data.</text>
</comment>
<dbReference type="PANTHER" id="PTHR36506">
    <property type="entry name" value="PREFLAGELLIN PEPTIDASE"/>
    <property type="match status" value="1"/>
</dbReference>
<evidence type="ECO:0000256" key="2">
    <source>
        <dbReference type="ARBA" id="ARBA00022475"/>
    </source>
</evidence>
<sequence length="172" mass="17365">MTATSLHTGLALAALALLSAAACCDIVWRIIPDRISLALATAGLVGRGLSGPGAVAASAALAATLFLVLAVVHARGGIGGGDVKLMSAAALGLPVAAACHFLLATAFAGGVLAVAHLLARRLPRPACCPATASRGRRLWTVERWRWRREGCIPYGIAIACGGAWIILPGLGT</sequence>
<evidence type="ECO:0000259" key="7">
    <source>
        <dbReference type="Pfam" id="PF01478"/>
    </source>
</evidence>
<evidence type="ECO:0000256" key="5">
    <source>
        <dbReference type="ARBA" id="ARBA00023136"/>
    </source>
</evidence>
<name>A0A2S6MW12_RHOGL</name>
<organism evidence="8 9">
    <name type="scientific">Rhodopila globiformis</name>
    <name type="common">Rhodopseudomonas globiformis</name>
    <dbReference type="NCBI Taxonomy" id="1071"/>
    <lineage>
        <taxon>Bacteria</taxon>
        <taxon>Pseudomonadati</taxon>
        <taxon>Pseudomonadota</taxon>
        <taxon>Alphaproteobacteria</taxon>
        <taxon>Acetobacterales</taxon>
        <taxon>Acetobacteraceae</taxon>
        <taxon>Rhodopila</taxon>
    </lineage>
</organism>
<comment type="subcellular location">
    <subcellularLocation>
        <location evidence="1">Cell membrane</location>
        <topology evidence="1">Multi-pass membrane protein</topology>
    </subcellularLocation>
</comment>
<dbReference type="AlphaFoldDB" id="A0A2S6MW12"/>